<dbReference type="Gene3D" id="3.20.20.80">
    <property type="entry name" value="Glycosidases"/>
    <property type="match status" value="1"/>
</dbReference>
<dbReference type="RefSeq" id="WP_006441998.1">
    <property type="nucleotide sequence ID" value="NZ_CP036524.1"/>
</dbReference>
<proteinExistence type="inferred from homology"/>
<dbReference type="GO" id="GO:0004553">
    <property type="term" value="F:hydrolase activity, hydrolyzing O-glycosyl compounds"/>
    <property type="evidence" value="ECO:0007669"/>
    <property type="project" value="InterPro"/>
</dbReference>
<dbReference type="Proteomes" id="UP000004893">
    <property type="component" value="Unassembled WGS sequence"/>
</dbReference>
<dbReference type="InterPro" id="IPR013783">
    <property type="entry name" value="Ig-like_fold"/>
</dbReference>
<dbReference type="eggNOG" id="COG1523">
    <property type="taxonomic scope" value="Bacteria"/>
</dbReference>
<dbReference type="Gene3D" id="2.60.40.1180">
    <property type="entry name" value="Golgi alpha-mannosidase II"/>
    <property type="match status" value="1"/>
</dbReference>
<dbReference type="PANTHER" id="PTHR43002">
    <property type="entry name" value="GLYCOGEN DEBRANCHING ENZYME"/>
    <property type="match status" value="1"/>
</dbReference>
<dbReference type="Pfam" id="PF02922">
    <property type="entry name" value="CBM_48"/>
    <property type="match status" value="1"/>
</dbReference>
<accession>C0BXX8</accession>
<evidence type="ECO:0000256" key="1">
    <source>
        <dbReference type="ARBA" id="ARBA00008061"/>
    </source>
</evidence>
<evidence type="ECO:0000259" key="2">
    <source>
        <dbReference type="SMART" id="SM00642"/>
    </source>
</evidence>
<sequence length="704" mass="80215">MTDLDYDTLELDTPLAPAYHHLKPLDTVNGFKIRPGFYDHNGAWAMPNGVIFTVHSQGAVSCEILLYHRTETQPYAVIPVPDCYRIGHVFSIFIFGLDVEKFEYAFRLDGPYDPEKGLLFSKDNILIDPYAKAVTGQSTWGKKASSDGYRARVVRNNFYWGAESPSQIPFDELIIYEMHVRGFTKMAQDVTAPGTFKGIIEKIPYLKTLGVNAIELMPIFEFDELMDRRTVDGKELLNYWGYSTVSFFAPNTSYTSAVEYNREGLELKQLVKALHDNGMEIILDVVFNHTAEGDEKGPVFSFKGFDNNIYYMLTPEGYYYNFSGCGNTMNCNHPIVQRMIVDCLRYWVETYRIDGFRFDLASILGRNEDGSPMEHPPLIKALAFDPILGNTKLIAEAWDAGGLYQVGDFSDLKRWSEWNGRYRDDLREFLKGGLWCAGAAAQRMIGSPDLYDPEIRGKNASVNFITCHDGFTLYDLYAYNTKHNEANGWDNTDGSNDNRSWNCGAEGETSDPAVNALRRRMIQNACLVLMCSRGIPMFLAGDEFCNTQYGNNNPYCQDNEISWLNWEMLEKNQDIFRFFRFMIHFRRRHASIRGTCRPNRYGLPEVSLHGETPWDASYGADTRVIGIMYAGYDEARKTDDIIYIAVNAYWESVTITLPELPDHLRWHTAANTGDTDRTCFETPAPLDSGHFLMGERSSIVLVAQ</sequence>
<dbReference type="EMBL" id="ABYI02000014">
    <property type="protein sequence ID" value="EEG75223.1"/>
    <property type="molecule type" value="Genomic_DNA"/>
</dbReference>
<dbReference type="Gene3D" id="2.60.40.10">
    <property type="entry name" value="Immunoglobulins"/>
    <property type="match status" value="1"/>
</dbReference>
<comment type="similarity">
    <text evidence="1">Belongs to the glycosyl hydrolase 13 family.</text>
</comment>
<dbReference type="SMART" id="SM00642">
    <property type="entry name" value="Aamy"/>
    <property type="match status" value="1"/>
</dbReference>
<reference evidence="3" key="1">
    <citation type="submission" date="2009-02" db="EMBL/GenBank/DDBJ databases">
        <authorList>
            <person name="Fulton L."/>
            <person name="Clifton S."/>
            <person name="Fulton B."/>
            <person name="Xu J."/>
            <person name="Minx P."/>
            <person name="Pepin K.H."/>
            <person name="Johnson M."/>
            <person name="Bhonagiri V."/>
            <person name="Nash W.E."/>
            <person name="Mardis E.R."/>
            <person name="Wilson R.K."/>
        </authorList>
    </citation>
    <scope>NUCLEOTIDE SEQUENCE [LARGE SCALE GENOMIC DNA]</scope>
    <source>
        <strain evidence="3">DSM 15053</strain>
    </source>
</reference>
<dbReference type="SUPFAM" id="SSF51011">
    <property type="entry name" value="Glycosyl hydrolase domain"/>
    <property type="match status" value="1"/>
</dbReference>
<organism evidence="3 4">
    <name type="scientific">[Clostridium] hylemonae DSM 15053</name>
    <dbReference type="NCBI Taxonomy" id="553973"/>
    <lineage>
        <taxon>Bacteria</taxon>
        <taxon>Bacillati</taxon>
        <taxon>Bacillota</taxon>
        <taxon>Clostridia</taxon>
        <taxon>Lachnospirales</taxon>
        <taxon>Lachnospiraceae</taxon>
    </lineage>
</organism>
<reference evidence="3" key="2">
    <citation type="submission" date="2013-06" db="EMBL/GenBank/DDBJ databases">
        <title>Draft genome sequence of Clostridium hylemonae (DSM 15053).</title>
        <authorList>
            <person name="Sudarsanam P."/>
            <person name="Ley R."/>
            <person name="Guruge J."/>
            <person name="Turnbaugh P.J."/>
            <person name="Mahowald M."/>
            <person name="Liep D."/>
            <person name="Gordon J."/>
        </authorList>
    </citation>
    <scope>NUCLEOTIDE SEQUENCE</scope>
    <source>
        <strain evidence="3">DSM 15053</strain>
    </source>
</reference>
<dbReference type="InterPro" id="IPR013780">
    <property type="entry name" value="Glyco_hydro_b"/>
</dbReference>
<evidence type="ECO:0000313" key="4">
    <source>
        <dbReference type="Proteomes" id="UP000004893"/>
    </source>
</evidence>
<comment type="caution">
    <text evidence="3">The sequence shown here is derived from an EMBL/GenBank/DDBJ whole genome shotgun (WGS) entry which is preliminary data.</text>
</comment>
<dbReference type="STRING" id="553973.CLOHYLEM_04665"/>
<dbReference type="InterPro" id="IPR004193">
    <property type="entry name" value="Glyco_hydro_13_N"/>
</dbReference>
<dbReference type="OrthoDB" id="9761875at2"/>
<dbReference type="CDD" id="cd11326">
    <property type="entry name" value="AmyAc_Glg_debranch"/>
    <property type="match status" value="1"/>
</dbReference>
<keyword evidence="4" id="KW-1185">Reference proteome</keyword>
<name>C0BXX8_9FIRM</name>
<dbReference type="InterPro" id="IPR006047">
    <property type="entry name" value="GH13_cat_dom"/>
</dbReference>
<dbReference type="InterPro" id="IPR014756">
    <property type="entry name" value="Ig_E-set"/>
</dbReference>
<dbReference type="InterPro" id="IPR017853">
    <property type="entry name" value="GH"/>
</dbReference>
<dbReference type="GO" id="GO:0005975">
    <property type="term" value="P:carbohydrate metabolic process"/>
    <property type="evidence" value="ECO:0007669"/>
    <property type="project" value="InterPro"/>
</dbReference>
<evidence type="ECO:0000313" key="3">
    <source>
        <dbReference type="EMBL" id="EEG75223.1"/>
    </source>
</evidence>
<dbReference type="AlphaFoldDB" id="C0BXX8"/>
<dbReference type="Pfam" id="PF00128">
    <property type="entry name" value="Alpha-amylase"/>
    <property type="match status" value="1"/>
</dbReference>
<dbReference type="SUPFAM" id="SSF81296">
    <property type="entry name" value="E set domains"/>
    <property type="match status" value="1"/>
</dbReference>
<dbReference type="SUPFAM" id="SSF51445">
    <property type="entry name" value="(Trans)glycosidases"/>
    <property type="match status" value="1"/>
</dbReference>
<feature type="domain" description="Glycosyl hydrolase family 13 catalytic" evidence="2">
    <location>
        <begin position="177"/>
        <end position="586"/>
    </location>
</feature>
<dbReference type="HOGENOM" id="CLU_011725_2_1_9"/>
<gene>
    <name evidence="3" type="ORF">CLOHYLEM_04665</name>
</gene>
<dbReference type="CDD" id="cd11234">
    <property type="entry name" value="E_set_GDE_N"/>
    <property type="match status" value="1"/>
</dbReference>
<protein>
    <submittedName>
        <fullName evidence="3">Glycogen debranching enzyme GlgX</fullName>
    </submittedName>
</protein>